<dbReference type="EMBL" id="BSUK01000001">
    <property type="protein sequence ID" value="GMA22881.1"/>
    <property type="molecule type" value="Genomic_DNA"/>
</dbReference>
<evidence type="ECO:0000256" key="6">
    <source>
        <dbReference type="ARBA" id="ARBA00023136"/>
    </source>
</evidence>
<feature type="transmembrane region" description="Helical" evidence="7">
    <location>
        <begin position="44"/>
        <end position="68"/>
    </location>
</feature>
<feature type="transmembrane region" description="Helical" evidence="7">
    <location>
        <begin position="131"/>
        <end position="152"/>
    </location>
</feature>
<evidence type="ECO:0000259" key="9">
    <source>
        <dbReference type="PROSITE" id="PS50928"/>
    </source>
</evidence>
<dbReference type="InterPro" id="IPR035906">
    <property type="entry name" value="MetI-like_sf"/>
</dbReference>
<evidence type="ECO:0000313" key="10">
    <source>
        <dbReference type="EMBL" id="GMA22881.1"/>
    </source>
</evidence>
<dbReference type="Pfam" id="PF00528">
    <property type="entry name" value="BPD_transp_1"/>
    <property type="match status" value="1"/>
</dbReference>
<feature type="domain" description="ABC transmembrane type-1" evidence="9">
    <location>
        <begin position="94"/>
        <end position="309"/>
    </location>
</feature>
<dbReference type="PANTHER" id="PTHR43227">
    <property type="entry name" value="BLL4140 PROTEIN"/>
    <property type="match status" value="1"/>
</dbReference>
<sequence>MSQSTYAEPVVAPSPLATSSSGRRRRTATQLENRRGWLFASPTALLLVVLFVAPVVVVVVMACSHWTLLGGAQGGNFPDNFTKLFSDPLLGKSIGFTLKYTALTTLILMPIAYGLALLVQESRRWNTFLRTAILVPSALGIASASLLFYALYSPQVGPINGILEKVAGTEAGASILGTPGGALWATVVLVVWRFAGYYMLLTMVGLQAIPSEVYEAARIDGAGRLRTLRSITLPLLRPTIAMTMILSITGSLLAFDQFYILTKGGPNNSTLTIVQLIYRDAFETRKDLGLAAALSVLLLLALVIINMIQLRALKLDADEK</sequence>
<evidence type="ECO:0000256" key="1">
    <source>
        <dbReference type="ARBA" id="ARBA00004651"/>
    </source>
</evidence>
<dbReference type="PROSITE" id="PS50928">
    <property type="entry name" value="ABC_TM1"/>
    <property type="match status" value="1"/>
</dbReference>
<keyword evidence="11" id="KW-1185">Reference proteome</keyword>
<accession>A0ABQ6HWQ4</accession>
<proteinExistence type="inferred from homology"/>
<evidence type="ECO:0000313" key="11">
    <source>
        <dbReference type="Proteomes" id="UP001157091"/>
    </source>
</evidence>
<protein>
    <submittedName>
        <fullName evidence="10">Sugar ABC transporter permease</fullName>
    </submittedName>
</protein>
<evidence type="ECO:0000256" key="2">
    <source>
        <dbReference type="ARBA" id="ARBA00022448"/>
    </source>
</evidence>
<keyword evidence="5 7" id="KW-1133">Transmembrane helix</keyword>
<evidence type="ECO:0000256" key="8">
    <source>
        <dbReference type="SAM" id="MobiDB-lite"/>
    </source>
</evidence>
<keyword evidence="3" id="KW-1003">Cell membrane</keyword>
<gene>
    <name evidence="10" type="ORF">GCM10025864_06400</name>
</gene>
<evidence type="ECO:0000256" key="3">
    <source>
        <dbReference type="ARBA" id="ARBA00022475"/>
    </source>
</evidence>
<dbReference type="Proteomes" id="UP001157091">
    <property type="component" value="Unassembled WGS sequence"/>
</dbReference>
<dbReference type="RefSeq" id="WP_284292021.1">
    <property type="nucleotide sequence ID" value="NZ_BSUK01000001.1"/>
</dbReference>
<keyword evidence="6 7" id="KW-0472">Membrane</keyword>
<keyword evidence="4 7" id="KW-0812">Transmembrane</keyword>
<comment type="subcellular location">
    <subcellularLocation>
        <location evidence="1 7">Cell membrane</location>
        <topology evidence="1 7">Multi-pass membrane protein</topology>
    </subcellularLocation>
</comment>
<feature type="region of interest" description="Disordered" evidence="8">
    <location>
        <begin position="1"/>
        <end position="25"/>
    </location>
</feature>
<feature type="transmembrane region" description="Helical" evidence="7">
    <location>
        <begin position="172"/>
        <end position="195"/>
    </location>
</feature>
<dbReference type="PANTHER" id="PTHR43227:SF8">
    <property type="entry name" value="DIACETYLCHITOBIOSE UPTAKE SYSTEM PERMEASE PROTEIN DASB"/>
    <property type="match status" value="1"/>
</dbReference>
<dbReference type="SUPFAM" id="SSF161098">
    <property type="entry name" value="MetI-like"/>
    <property type="match status" value="1"/>
</dbReference>
<reference evidence="11" key="1">
    <citation type="journal article" date="2019" name="Int. J. Syst. Evol. Microbiol.">
        <title>The Global Catalogue of Microorganisms (GCM) 10K type strain sequencing project: providing services to taxonomists for standard genome sequencing and annotation.</title>
        <authorList>
            <consortium name="The Broad Institute Genomics Platform"/>
            <consortium name="The Broad Institute Genome Sequencing Center for Infectious Disease"/>
            <person name="Wu L."/>
            <person name="Ma J."/>
        </authorList>
    </citation>
    <scope>NUCLEOTIDE SEQUENCE [LARGE SCALE GENOMIC DNA]</scope>
    <source>
        <strain evidence="11">NBRC 106348</strain>
    </source>
</reference>
<dbReference type="CDD" id="cd06261">
    <property type="entry name" value="TM_PBP2"/>
    <property type="match status" value="1"/>
</dbReference>
<comment type="caution">
    <text evidence="10">The sequence shown here is derived from an EMBL/GenBank/DDBJ whole genome shotgun (WGS) entry which is preliminary data.</text>
</comment>
<evidence type="ECO:0000256" key="5">
    <source>
        <dbReference type="ARBA" id="ARBA00022989"/>
    </source>
</evidence>
<dbReference type="InterPro" id="IPR000515">
    <property type="entry name" value="MetI-like"/>
</dbReference>
<feature type="transmembrane region" description="Helical" evidence="7">
    <location>
        <begin position="235"/>
        <end position="255"/>
    </location>
</feature>
<feature type="transmembrane region" description="Helical" evidence="7">
    <location>
        <begin position="288"/>
        <end position="308"/>
    </location>
</feature>
<evidence type="ECO:0000256" key="7">
    <source>
        <dbReference type="RuleBase" id="RU363032"/>
    </source>
</evidence>
<organism evidence="10 11">
    <name type="scientific">Luteimicrobium album</name>
    <dbReference type="NCBI Taxonomy" id="1054550"/>
    <lineage>
        <taxon>Bacteria</taxon>
        <taxon>Bacillati</taxon>
        <taxon>Actinomycetota</taxon>
        <taxon>Actinomycetes</taxon>
        <taxon>Micrococcales</taxon>
        <taxon>Luteimicrobium</taxon>
    </lineage>
</organism>
<name>A0ABQ6HWQ4_9MICO</name>
<keyword evidence="2 7" id="KW-0813">Transport</keyword>
<evidence type="ECO:0000256" key="4">
    <source>
        <dbReference type="ARBA" id="ARBA00022692"/>
    </source>
</evidence>
<feature type="transmembrane region" description="Helical" evidence="7">
    <location>
        <begin position="100"/>
        <end position="119"/>
    </location>
</feature>
<dbReference type="InterPro" id="IPR050809">
    <property type="entry name" value="UgpAE/MalFG_permease"/>
</dbReference>
<comment type="similarity">
    <text evidence="7">Belongs to the binding-protein-dependent transport system permease family.</text>
</comment>
<dbReference type="Gene3D" id="1.10.3720.10">
    <property type="entry name" value="MetI-like"/>
    <property type="match status" value="1"/>
</dbReference>